<dbReference type="InterPro" id="IPR016732">
    <property type="entry name" value="UCP018688"/>
</dbReference>
<dbReference type="AlphaFoldDB" id="A0A1I5C824"/>
<dbReference type="Pfam" id="PF09924">
    <property type="entry name" value="LPG_synthase_C"/>
    <property type="match status" value="1"/>
</dbReference>
<evidence type="ECO:0000313" key="2">
    <source>
        <dbReference type="EMBL" id="SFN83108.1"/>
    </source>
</evidence>
<keyword evidence="3" id="KW-1185">Reference proteome</keyword>
<dbReference type="SUPFAM" id="SSF55729">
    <property type="entry name" value="Acyl-CoA N-acyltransferases (Nat)"/>
    <property type="match status" value="2"/>
</dbReference>
<dbReference type="PANTHER" id="PTHR41373:SF1">
    <property type="entry name" value="PHOSPHATIDYLGLYCEROL LYSYLTRANSFERASE C-TERMINAL DOMAIN-CONTAINING PROTEIN"/>
    <property type="match status" value="1"/>
</dbReference>
<dbReference type="OrthoDB" id="9765580at2"/>
<organism evidence="2 3">
    <name type="scientific">Anaerocolumna aminovalerica</name>
    <dbReference type="NCBI Taxonomy" id="1527"/>
    <lineage>
        <taxon>Bacteria</taxon>
        <taxon>Bacillati</taxon>
        <taxon>Bacillota</taxon>
        <taxon>Clostridia</taxon>
        <taxon>Lachnospirales</taxon>
        <taxon>Lachnospiraceae</taxon>
        <taxon>Anaerocolumna</taxon>
    </lineage>
</organism>
<dbReference type="PANTHER" id="PTHR41373">
    <property type="entry name" value="DUF2156 DOMAIN-CONTAINING PROTEIN"/>
    <property type="match status" value="1"/>
</dbReference>
<gene>
    <name evidence="2" type="ORF">SAMN04489757_102193</name>
</gene>
<accession>A0A1I5C824</accession>
<name>A0A1I5C824_9FIRM</name>
<dbReference type="InterPro" id="IPR024320">
    <property type="entry name" value="LPG_synthase_C"/>
</dbReference>
<dbReference type="Proteomes" id="UP000198806">
    <property type="component" value="Unassembled WGS sequence"/>
</dbReference>
<reference evidence="2 3" key="1">
    <citation type="submission" date="2016-10" db="EMBL/GenBank/DDBJ databases">
        <authorList>
            <person name="de Groot N.N."/>
        </authorList>
    </citation>
    <scope>NUCLEOTIDE SEQUENCE [LARGE SCALE GENOMIC DNA]</scope>
    <source>
        <strain evidence="2 3">DSM 1283</strain>
    </source>
</reference>
<dbReference type="InterPro" id="IPR016181">
    <property type="entry name" value="Acyl_CoA_acyltransferase"/>
</dbReference>
<feature type="domain" description="Phosphatidylglycerol lysyltransferase C-terminal" evidence="1">
    <location>
        <begin position="26"/>
        <end position="302"/>
    </location>
</feature>
<evidence type="ECO:0000259" key="1">
    <source>
        <dbReference type="Pfam" id="PF09924"/>
    </source>
</evidence>
<proteinExistence type="predicted"/>
<protein>
    <recommendedName>
        <fullName evidence="1">Phosphatidylglycerol lysyltransferase C-terminal domain-containing protein</fullName>
    </recommendedName>
</protein>
<dbReference type="PIRSF" id="PIRSF018688">
    <property type="entry name" value="UCP018688"/>
    <property type="match status" value="1"/>
</dbReference>
<sequence length="304" mass="36273">MDMEFKKFSITDGAKFQSYANLRPVYLSERQFVNQYIWQDYYDTHYYCNDTFLMCVTGEKKGFFPMMPLCKEEDIPMVFSMVKEHWNKVLNKPLNMYLIDQTFLEAIKTIPGFEEEFKVVDDRDSYDYIYDAEKLKTLSGKTYHKKKNHVNSFTKKYEGHYEYKVLDCSNIKEIEDFHDKWLENRDYEDKHNSIRSEEDGIHNIFRNCGYFNTRMGGVYVDGKLQAYSIGSYAPDIKCAFIHIEKANINIPGLYNYINQQFLVHSFPDAQIVNREDDLGQEGLRKAKLSYKPIRFETKYHIYQK</sequence>
<dbReference type="STRING" id="1527.SAMN04489757_102193"/>
<dbReference type="Gene3D" id="3.40.630.30">
    <property type="match status" value="1"/>
</dbReference>
<dbReference type="EMBL" id="FOWD01000002">
    <property type="protein sequence ID" value="SFN83108.1"/>
    <property type="molecule type" value="Genomic_DNA"/>
</dbReference>
<evidence type="ECO:0000313" key="3">
    <source>
        <dbReference type="Proteomes" id="UP000198806"/>
    </source>
</evidence>